<feature type="chain" id="PRO_5018232002" evidence="19">
    <location>
        <begin position="25"/>
        <end position="1859"/>
    </location>
</feature>
<evidence type="ECO:0000256" key="12">
    <source>
        <dbReference type="ARBA" id="ARBA00023157"/>
    </source>
</evidence>
<dbReference type="SUPFAM" id="SSF63825">
    <property type="entry name" value="YWTD domain"/>
    <property type="match status" value="3"/>
</dbReference>
<feature type="disulfide bond" evidence="15">
    <location>
        <begin position="975"/>
        <end position="990"/>
    </location>
</feature>
<dbReference type="SMART" id="SM00192">
    <property type="entry name" value="LDLa"/>
    <property type="match status" value="17"/>
</dbReference>
<feature type="repeat" description="LDL-receptor class B" evidence="16">
    <location>
        <begin position="543"/>
        <end position="585"/>
    </location>
</feature>
<protein>
    <submittedName>
        <fullName evidence="22">Vitellogenin receptor</fullName>
    </submittedName>
</protein>
<feature type="disulfide bond" evidence="15">
    <location>
        <begin position="1037"/>
        <end position="1049"/>
    </location>
</feature>
<evidence type="ECO:0000259" key="20">
    <source>
        <dbReference type="SMART" id="SM00181"/>
    </source>
</evidence>
<feature type="domain" description="EGF-like" evidence="20">
    <location>
        <begin position="870"/>
        <end position="906"/>
    </location>
</feature>
<feature type="disulfide bond" evidence="15">
    <location>
        <begin position="1374"/>
        <end position="1392"/>
    </location>
</feature>
<feature type="disulfide bond" evidence="15">
    <location>
        <begin position="95"/>
        <end position="110"/>
    </location>
</feature>
<dbReference type="SUPFAM" id="SSF57424">
    <property type="entry name" value="LDL receptor-like module"/>
    <property type="match status" value="15"/>
</dbReference>
<dbReference type="FunFam" id="4.10.400.10:FF:000030">
    <property type="entry name" value="Sortilin related receptor 1"/>
    <property type="match status" value="1"/>
</dbReference>
<dbReference type="Proteomes" id="UP000079169">
    <property type="component" value="Unplaced"/>
</dbReference>
<dbReference type="SUPFAM" id="SSF57184">
    <property type="entry name" value="Growth factor receptor domain"/>
    <property type="match status" value="1"/>
</dbReference>
<dbReference type="InterPro" id="IPR000033">
    <property type="entry name" value="LDLR_classB_rpt"/>
</dbReference>
<keyword evidence="14" id="KW-0325">Glycoprotein</keyword>
<evidence type="ECO:0000313" key="21">
    <source>
        <dbReference type="Proteomes" id="UP000079169"/>
    </source>
</evidence>
<comment type="subcellular location">
    <subcellularLocation>
        <location evidence="1">Cell membrane</location>
        <topology evidence="1">Single-pass type I membrane protein</topology>
    </subcellularLocation>
    <subcellularLocation>
        <location evidence="2">Secreted</location>
    </subcellularLocation>
</comment>
<evidence type="ECO:0000256" key="13">
    <source>
        <dbReference type="ARBA" id="ARBA00023170"/>
    </source>
</evidence>
<feature type="disulfide bond" evidence="15">
    <location>
        <begin position="243"/>
        <end position="261"/>
    </location>
</feature>
<feature type="disulfide bond" evidence="15">
    <location>
        <begin position="122"/>
        <end position="134"/>
    </location>
</feature>
<dbReference type="Gene3D" id="4.10.400.10">
    <property type="entry name" value="Low-density Lipoprotein Receptor"/>
    <property type="match status" value="16"/>
</dbReference>
<feature type="repeat" description="LDL-receptor class B" evidence="16">
    <location>
        <begin position="499"/>
        <end position="542"/>
    </location>
</feature>
<evidence type="ECO:0000256" key="8">
    <source>
        <dbReference type="ARBA" id="ARBA00022729"/>
    </source>
</evidence>
<dbReference type="InterPro" id="IPR023415">
    <property type="entry name" value="LDLR_class-A_CS"/>
</dbReference>
<reference evidence="22" key="1">
    <citation type="submission" date="2025-08" db="UniProtKB">
        <authorList>
            <consortium name="RefSeq"/>
        </authorList>
    </citation>
    <scope>IDENTIFICATION</scope>
</reference>
<dbReference type="GO" id="GO:0005041">
    <property type="term" value="F:low-density lipoprotein particle receptor activity"/>
    <property type="evidence" value="ECO:0007669"/>
    <property type="project" value="TreeGrafter"/>
</dbReference>
<feature type="domain" description="EGF-like" evidence="20">
    <location>
        <begin position="74"/>
        <end position="111"/>
    </location>
</feature>
<dbReference type="PROSITE" id="PS51120">
    <property type="entry name" value="LDLRB"/>
    <property type="match status" value="2"/>
</dbReference>
<feature type="disulfide bond" evidence="15">
    <location>
        <begin position="296"/>
        <end position="311"/>
    </location>
</feature>
<evidence type="ECO:0000256" key="15">
    <source>
        <dbReference type="PROSITE-ProRule" id="PRU00124"/>
    </source>
</evidence>
<dbReference type="Pfam" id="PF00057">
    <property type="entry name" value="Ldl_recept_a"/>
    <property type="match status" value="15"/>
</dbReference>
<dbReference type="InterPro" id="IPR051221">
    <property type="entry name" value="LDLR-related"/>
</dbReference>
<dbReference type="GO" id="GO:0006897">
    <property type="term" value="P:endocytosis"/>
    <property type="evidence" value="ECO:0007669"/>
    <property type="project" value="UniProtKB-KW"/>
</dbReference>
<organism evidence="21 22">
    <name type="scientific">Diaphorina citri</name>
    <name type="common">Asian citrus psyllid</name>
    <dbReference type="NCBI Taxonomy" id="121845"/>
    <lineage>
        <taxon>Eukaryota</taxon>
        <taxon>Metazoa</taxon>
        <taxon>Ecdysozoa</taxon>
        <taxon>Arthropoda</taxon>
        <taxon>Hexapoda</taxon>
        <taxon>Insecta</taxon>
        <taxon>Pterygota</taxon>
        <taxon>Neoptera</taxon>
        <taxon>Paraneoptera</taxon>
        <taxon>Hemiptera</taxon>
        <taxon>Sternorrhyncha</taxon>
        <taxon>Psylloidea</taxon>
        <taxon>Psyllidae</taxon>
        <taxon>Diaphorininae</taxon>
        <taxon>Diaphorina</taxon>
    </lineage>
</organism>
<feature type="disulfide bond" evidence="15">
    <location>
        <begin position="284"/>
        <end position="302"/>
    </location>
</feature>
<evidence type="ECO:0000256" key="6">
    <source>
        <dbReference type="ARBA" id="ARBA00022583"/>
    </source>
</evidence>
<dbReference type="FunFam" id="4.10.400.10:FF:000002">
    <property type="entry name" value="Low-density lipoprotein receptor-related protein 1"/>
    <property type="match status" value="1"/>
</dbReference>
<evidence type="ECO:0000256" key="18">
    <source>
        <dbReference type="SAM" id="Phobius"/>
    </source>
</evidence>
<keyword evidence="21" id="KW-1185">Reference proteome</keyword>
<dbReference type="CDD" id="cd00112">
    <property type="entry name" value="LDLa"/>
    <property type="match status" value="16"/>
</dbReference>
<feature type="disulfide bond" evidence="15">
    <location>
        <begin position="1005"/>
        <end position="1023"/>
    </location>
</feature>
<dbReference type="FunFam" id="4.10.400.10:FF:000034">
    <property type="entry name" value="Low-density lipoprotein receptor-related protein 2"/>
    <property type="match status" value="1"/>
</dbReference>
<dbReference type="RefSeq" id="XP_026689064.1">
    <property type="nucleotide sequence ID" value="XM_026833263.1"/>
</dbReference>
<dbReference type="PaxDb" id="121845-A0A3Q0JKY9"/>
<feature type="signal peptide" evidence="19">
    <location>
        <begin position="1"/>
        <end position="24"/>
    </location>
</feature>
<evidence type="ECO:0000256" key="3">
    <source>
        <dbReference type="ARBA" id="ARBA00022475"/>
    </source>
</evidence>
<dbReference type="PANTHER" id="PTHR22722">
    <property type="entry name" value="LOW-DENSITY LIPOPROTEIN RECEPTOR-RELATED PROTEIN 2-RELATED"/>
    <property type="match status" value="1"/>
</dbReference>
<dbReference type="KEGG" id="dci:103524089"/>
<feature type="domain" description="EGF-like" evidence="20">
    <location>
        <begin position="188"/>
        <end position="225"/>
    </location>
</feature>
<dbReference type="GO" id="GO:0005886">
    <property type="term" value="C:plasma membrane"/>
    <property type="evidence" value="ECO:0007669"/>
    <property type="project" value="UniProtKB-SubCell"/>
</dbReference>
<dbReference type="InterPro" id="IPR009030">
    <property type="entry name" value="Growth_fac_rcpt_cys_sf"/>
</dbReference>
<feature type="disulfide bond" evidence="15">
    <location>
        <begin position="1056"/>
        <end position="1071"/>
    </location>
</feature>
<dbReference type="SMART" id="SM00181">
    <property type="entry name" value="EGF"/>
    <property type="match status" value="7"/>
</dbReference>
<evidence type="ECO:0000256" key="1">
    <source>
        <dbReference type="ARBA" id="ARBA00004251"/>
    </source>
</evidence>
<keyword evidence="6" id="KW-0254">Endocytosis</keyword>
<evidence type="ECO:0000256" key="17">
    <source>
        <dbReference type="SAM" id="MobiDB-lite"/>
    </source>
</evidence>
<dbReference type="Gene3D" id="2.40.128.620">
    <property type="match status" value="1"/>
</dbReference>
<dbReference type="PANTHER" id="PTHR22722:SF14">
    <property type="entry name" value="MEGALIN, ISOFORM A"/>
    <property type="match status" value="1"/>
</dbReference>
<feature type="disulfide bond" evidence="15">
    <location>
        <begin position="919"/>
        <end position="937"/>
    </location>
</feature>
<feature type="disulfide bond" evidence="15">
    <location>
        <begin position="1044"/>
        <end position="1062"/>
    </location>
</feature>
<feature type="disulfide bond" evidence="15">
    <location>
        <begin position="1084"/>
        <end position="1102"/>
    </location>
</feature>
<feature type="domain" description="EGF-like" evidence="20">
    <location>
        <begin position="235"/>
        <end position="273"/>
    </location>
</feature>
<evidence type="ECO:0000256" key="4">
    <source>
        <dbReference type="ARBA" id="ARBA00022525"/>
    </source>
</evidence>
<accession>A0A3Q0JKY9</accession>
<dbReference type="GO" id="GO:0043235">
    <property type="term" value="C:receptor complex"/>
    <property type="evidence" value="ECO:0007669"/>
    <property type="project" value="TreeGrafter"/>
</dbReference>
<feature type="disulfide bond" evidence="15">
    <location>
        <begin position="49"/>
        <end position="64"/>
    </location>
</feature>
<keyword evidence="9" id="KW-0677">Repeat</keyword>
<dbReference type="PROSITE" id="PS50068">
    <property type="entry name" value="LDLRA_2"/>
    <property type="match status" value="17"/>
</dbReference>
<feature type="disulfide bond" evidence="15">
    <location>
        <begin position="1096"/>
        <end position="1111"/>
    </location>
</feature>
<evidence type="ECO:0000256" key="16">
    <source>
        <dbReference type="PROSITE-ProRule" id="PRU00461"/>
    </source>
</evidence>
<dbReference type="InterPro" id="IPR036055">
    <property type="entry name" value="LDL_receptor-like_sf"/>
</dbReference>
<keyword evidence="3" id="KW-1003">Cell membrane</keyword>
<feature type="disulfide bond" evidence="15">
    <location>
        <begin position="1077"/>
        <end position="1089"/>
    </location>
</feature>
<keyword evidence="11 18" id="KW-0472">Membrane</keyword>
<dbReference type="GeneID" id="103524089"/>
<feature type="domain" description="EGF-like" evidence="20">
    <location>
        <begin position="996"/>
        <end position="1035"/>
    </location>
</feature>
<dbReference type="SMART" id="SM00135">
    <property type="entry name" value="LY"/>
    <property type="match status" value="10"/>
</dbReference>
<feature type="disulfide bond" evidence="15">
    <location>
        <begin position="83"/>
        <end position="101"/>
    </location>
</feature>
<evidence type="ECO:0000256" key="7">
    <source>
        <dbReference type="ARBA" id="ARBA00022692"/>
    </source>
</evidence>
<keyword evidence="4" id="KW-0964">Secreted</keyword>
<dbReference type="InterPro" id="IPR002172">
    <property type="entry name" value="LDrepeatLR_classA_rpt"/>
</dbReference>
<evidence type="ECO:0000256" key="5">
    <source>
        <dbReference type="ARBA" id="ARBA00022536"/>
    </source>
</evidence>
<dbReference type="STRING" id="121845.A0A3Q0JKY9"/>
<feature type="disulfide bond" evidence="15">
    <location>
        <begin position="129"/>
        <end position="147"/>
    </location>
</feature>
<evidence type="ECO:0000256" key="11">
    <source>
        <dbReference type="ARBA" id="ARBA00023136"/>
    </source>
</evidence>
<feature type="disulfide bond" evidence="15">
    <location>
        <begin position="197"/>
        <end position="215"/>
    </location>
</feature>
<dbReference type="InterPro" id="IPR000742">
    <property type="entry name" value="EGF"/>
</dbReference>
<keyword evidence="8 19" id="KW-0732">Signal</keyword>
<feature type="region of interest" description="Disordered" evidence="17">
    <location>
        <begin position="1836"/>
        <end position="1859"/>
    </location>
</feature>
<keyword evidence="5" id="KW-0245">EGF-like domain</keyword>
<feature type="disulfide bond" evidence="15">
    <location>
        <begin position="209"/>
        <end position="224"/>
    </location>
</feature>
<comment type="caution">
    <text evidence="15">Lacks conserved residue(s) required for the propagation of feature annotation.</text>
</comment>
<feature type="domain" description="EGF-like" evidence="20">
    <location>
        <begin position="1667"/>
        <end position="1701"/>
    </location>
</feature>
<feature type="disulfide bond" evidence="15">
    <location>
        <begin position="1344"/>
        <end position="1359"/>
    </location>
</feature>
<keyword evidence="13 22" id="KW-0675">Receptor</keyword>
<evidence type="ECO:0000256" key="19">
    <source>
        <dbReference type="SAM" id="SignalP"/>
    </source>
</evidence>
<dbReference type="Gene3D" id="2.120.10.30">
    <property type="entry name" value="TolB, C-terminal domain"/>
    <property type="match status" value="3"/>
</dbReference>
<feature type="disulfide bond" evidence="15">
    <location>
        <begin position="1213"/>
        <end position="1231"/>
    </location>
</feature>
<feature type="disulfide bond" evidence="15">
    <location>
        <begin position="236"/>
        <end position="248"/>
    </location>
</feature>
<name>A0A3Q0JKY9_DIACI</name>
<dbReference type="GO" id="GO:0005576">
    <property type="term" value="C:extracellular region"/>
    <property type="evidence" value="ECO:0007669"/>
    <property type="project" value="UniProtKB-SubCell"/>
</dbReference>
<keyword evidence="7 18" id="KW-0812">Transmembrane</keyword>
<keyword evidence="12 15" id="KW-1015">Disulfide bond</keyword>
<proteinExistence type="predicted"/>
<dbReference type="PRINTS" id="PR00261">
    <property type="entry name" value="LDLRECEPTOR"/>
</dbReference>
<evidence type="ECO:0000256" key="14">
    <source>
        <dbReference type="ARBA" id="ARBA00023180"/>
    </source>
</evidence>
<dbReference type="FunFam" id="2.120.10.30:FF:000241">
    <property type="entry name" value="Low-density lipoprotein receptor-related protein 6"/>
    <property type="match status" value="1"/>
</dbReference>
<sequence>MGPLYLATCFLFLLYPPYQHVVRGEDVTCLDSQFLCHNSTVCIEKSQVCDGVIQCQYEDDEFDCAFFMIADIYLCKSPNYYKCEDGSCITSSFLCDGSDDCLDGSDEANCTSSSALSSQQECDSMEFKCSNGKCITQHWVCDGEDDCGDGSDETEMACKKVGDILYMKIDGVIQCQYEDDEFDCDIYLCKSPNYYKCEDGSCITSSFLCDGSDDCLDGSDEANCTSSSALSSQQECDSMEFKCSNGKCITQHWVCDGEDDCGDGSDETEMACKKNTDCIGDFLCRNHNCIVKDWVCDGVDDCQDNSDEENCPHKDEFPMSECTSEHQRFKCHDESHCVEFHKLCDNHTDCIDGSDEGGQCSTVCTYSCRKKYYQPSFKWSNKYSFDGFKSFPASFKIEDWNEMEFMRVTAAKGYAHMGPNPCADFGGCSDICLLAEIVVSAGLGSPEDLSVDWLTHNIYFTDLKAQHIGVCNNKGEHCVIIVNADIDRPRGITLLPVERIMFWSDWGKVPMIATSGMDGSNPRPFISDSIHWPNDVTVDYFGSRLYWIDAKLKIIETVKLDGTDRRTVLSDRVKHPFSIAIFEDQIYWSDWVSMEILACNKFTGRGRHVMRKERDDQIYGLHVYHPVMTNVPNTRKSTILKLTIIISDISAKKISYLNLETSEVSLILRGSVGTITAMDYDNLGSNLYWIDTERGTVEVLNMKRLVRTVLLQNLTELPIALALVPKEGFMFVAFSHKHHIHIDRIRMDGSLQQRTHVIEDGLVGPHIVMHYDEDLERVFWADAFTGAIESTDSQGLDRLSYTNVSSPMGLATVSNDLFWTSYQPSFKWSNKYSFDGFKSFPASFKIEDWNEMEFMRVTAAKGYAHMGPNPCADFGGCSDICLLAGKTHVCACPAGKILNANGLTCEDLPKCSNEKQFQCHNGQCIALHLVCNGHNDCVGGEDEQASCTPSAHLNCSELHFPCMNGERCIDLTLRCNNEFDCEDKSDEFHCNNTVKTCSGEFDFQCDSGECIGRHFLCDKSNDCMDGSDENPKHCVNCSSSEFRCATGSCIPASWICDGAPDCTDNSDEMYCDKKEVCGTSAFTCSNENCVPLKLKCDGNDDCGDRSDEQDCPSIDLTGQCLPPNFLCSTLPSLCLPANAKYEMSCGSCDTHSEFECPESHQCIPNSWLCDHQPDCTGGEDENPALCTQRYTAPRLSSTTPRFRDVLPCSEFSCENGQCLRYSQVCDKHPDCMDGTDEGGRCNTGCSTIDCDVFYEFSVCACPAGKILNANGLTCEDLPKCSNEKQFQCHNGQCIALHLVCNGHNDCVGGEDEQASCTPSAHLNCSELHFPCMNGERCIDLTLRCNNEFDCEDKSDEFHCNNTVKTCSGEFDFQCDSGECIGRHFLCDKSNDCMDGPPMEVLYTMNDQLRKVSSSHLKIMFEYPGVQVKGLDIDIRKGLVYWSSAESGMVTQFNMKTLSRRLYISGLSRPERLALDWIRNLVYIVESERKIMACHMERHVCVRVYSSLDNIHISALSVDPINGYLFWAETSWLMWDAPVGVIKRSDLSGSNVTTIVEGSVSHVTSIAINDIKRHLYWTDSAKKLIEQTQMDGAYRKRILDTKVPALQLHLFEDILYYVTPIIQGAPFIKCHLYGNLQGSCEQLDIHVANPVTHFTISQLSRQRMGPNKCTNFSCSHMCLESSTGPVCICPDGSKVTGNQYCGVNIEDPMLRNPAIFQNHTQVEGEDMSSGSGVGVLFIIGLILVVLSISAVYHLCLRKRVANLVPKIHFRNPVFNGGYSESNLRNVPMSQNFYSPTSPTMVLPNIYENVVEPVPPVQIKYANEMSIKHGEEDFWNTRRHSESSTGTDYAEIQDNPKLPLL</sequence>
<feature type="disulfide bond" evidence="15">
    <location>
        <begin position="1288"/>
        <end position="1306"/>
    </location>
</feature>
<evidence type="ECO:0000313" key="22">
    <source>
        <dbReference type="RefSeq" id="XP_026689064.1"/>
    </source>
</evidence>
<gene>
    <name evidence="22" type="primary">LOC103524089</name>
</gene>
<feature type="transmembrane region" description="Helical" evidence="18">
    <location>
        <begin position="1732"/>
        <end position="1755"/>
    </location>
</feature>
<keyword evidence="10 18" id="KW-1133">Transmembrane helix</keyword>
<dbReference type="InterPro" id="IPR011042">
    <property type="entry name" value="6-blade_b-propeller_TolB-like"/>
</dbReference>
<evidence type="ECO:0000256" key="10">
    <source>
        <dbReference type="ARBA" id="ARBA00022989"/>
    </source>
</evidence>
<evidence type="ECO:0000256" key="2">
    <source>
        <dbReference type="ARBA" id="ARBA00004613"/>
    </source>
</evidence>
<dbReference type="PROSITE" id="PS01209">
    <property type="entry name" value="LDLRA_1"/>
    <property type="match status" value="9"/>
</dbReference>
<evidence type="ECO:0000256" key="9">
    <source>
        <dbReference type="ARBA" id="ARBA00022737"/>
    </source>
</evidence>
<dbReference type="Pfam" id="PF00058">
    <property type="entry name" value="Ldl_recept_b"/>
    <property type="match status" value="2"/>
</dbReference>
<feature type="domain" description="EGF-like" evidence="20">
    <location>
        <begin position="121"/>
        <end position="159"/>
    </location>
</feature>